<evidence type="ECO:0000256" key="6">
    <source>
        <dbReference type="ARBA" id="ARBA00022692"/>
    </source>
</evidence>
<keyword evidence="5" id="KW-0997">Cell inner membrane</keyword>
<evidence type="ECO:0000313" key="13">
    <source>
        <dbReference type="Proteomes" id="UP000051373"/>
    </source>
</evidence>
<feature type="domain" description="Type II secretion system protein GspF" evidence="11">
    <location>
        <begin position="270"/>
        <end position="391"/>
    </location>
</feature>
<feature type="domain" description="Type II secretion system protein GspF" evidence="11">
    <location>
        <begin position="66"/>
        <end position="189"/>
    </location>
</feature>
<comment type="caution">
    <text evidence="12">The sequence shown here is derived from an EMBL/GenBank/DDBJ whole genome shotgun (WGS) entry which is preliminary data.</text>
</comment>
<name>A0A0S8FWD4_UNCW3</name>
<dbReference type="PATRIC" id="fig|1703779.3.peg.1045"/>
<evidence type="ECO:0000313" key="12">
    <source>
        <dbReference type="EMBL" id="KPK63981.1"/>
    </source>
</evidence>
<reference evidence="12 13" key="1">
    <citation type="journal article" date="2015" name="Microbiome">
        <title>Genomic resolution of linkages in carbon, nitrogen, and sulfur cycling among widespread estuary sediment bacteria.</title>
        <authorList>
            <person name="Baker B.J."/>
            <person name="Lazar C.S."/>
            <person name="Teske A.P."/>
            <person name="Dick G.J."/>
        </authorList>
    </citation>
    <scope>NUCLEOTIDE SEQUENCE [LARGE SCALE GENOMIC DNA]</scope>
    <source>
        <strain evidence="12">SM23_42</strain>
    </source>
</reference>
<dbReference type="Proteomes" id="UP000051373">
    <property type="component" value="Unassembled WGS sequence"/>
</dbReference>
<evidence type="ECO:0000256" key="10">
    <source>
        <dbReference type="SAM" id="Phobius"/>
    </source>
</evidence>
<dbReference type="InterPro" id="IPR001992">
    <property type="entry name" value="T2SS_GspF/T4SS_PilC_CS"/>
</dbReference>
<dbReference type="AlphaFoldDB" id="A0A0S8FWD4"/>
<dbReference type="STRING" id="1703779.AMJ83_04760"/>
<dbReference type="PANTHER" id="PTHR30012:SF7">
    <property type="entry name" value="PROTEIN TRANSPORT PROTEIN HOFC HOMOLOG"/>
    <property type="match status" value="1"/>
</dbReference>
<keyword evidence="4" id="KW-1003">Cell membrane</keyword>
<dbReference type="GO" id="GO:0005886">
    <property type="term" value="C:plasma membrane"/>
    <property type="evidence" value="ECO:0007669"/>
    <property type="project" value="UniProtKB-SubCell"/>
</dbReference>
<dbReference type="FunFam" id="1.20.81.30:FF:000001">
    <property type="entry name" value="Type II secretion system protein F"/>
    <property type="match status" value="2"/>
</dbReference>
<dbReference type="PROSITE" id="PS00874">
    <property type="entry name" value="T2SP_F"/>
    <property type="match status" value="1"/>
</dbReference>
<organism evidence="12 13">
    <name type="scientific">candidate division WOR_3 bacterium SM23_42</name>
    <dbReference type="NCBI Taxonomy" id="1703779"/>
    <lineage>
        <taxon>Bacteria</taxon>
        <taxon>Bacteria division WOR-3</taxon>
    </lineage>
</organism>
<feature type="transmembrane region" description="Helical" evidence="10">
    <location>
        <begin position="215"/>
        <end position="234"/>
    </location>
</feature>
<dbReference type="Gene3D" id="1.20.81.30">
    <property type="entry name" value="Type II secretion system (T2SS), domain F"/>
    <property type="match status" value="2"/>
</dbReference>
<evidence type="ECO:0000256" key="7">
    <source>
        <dbReference type="ARBA" id="ARBA00022989"/>
    </source>
</evidence>
<gene>
    <name evidence="12" type="ORF">AMJ83_04760</name>
</gene>
<keyword evidence="6 9" id="KW-0812">Transmembrane</keyword>
<evidence type="ECO:0000259" key="11">
    <source>
        <dbReference type="Pfam" id="PF00482"/>
    </source>
</evidence>
<evidence type="ECO:0000256" key="9">
    <source>
        <dbReference type="RuleBase" id="RU003923"/>
    </source>
</evidence>
<feature type="transmembrane region" description="Helical" evidence="10">
    <location>
        <begin position="372"/>
        <end position="392"/>
    </location>
</feature>
<proteinExistence type="inferred from homology"/>
<evidence type="ECO:0000256" key="5">
    <source>
        <dbReference type="ARBA" id="ARBA00022519"/>
    </source>
</evidence>
<evidence type="ECO:0000256" key="1">
    <source>
        <dbReference type="ARBA" id="ARBA00004429"/>
    </source>
</evidence>
<dbReference type="PANTHER" id="PTHR30012">
    <property type="entry name" value="GENERAL SECRETION PATHWAY PROTEIN"/>
    <property type="match status" value="1"/>
</dbReference>
<evidence type="ECO:0000256" key="4">
    <source>
        <dbReference type="ARBA" id="ARBA00022475"/>
    </source>
</evidence>
<feature type="transmembrane region" description="Helical" evidence="10">
    <location>
        <begin position="170"/>
        <end position="195"/>
    </location>
</feature>
<protein>
    <submittedName>
        <fullName evidence="12">Pilus assembly protein PilC</fullName>
    </submittedName>
</protein>
<dbReference type="GO" id="GO:0015628">
    <property type="term" value="P:protein secretion by the type II secretion system"/>
    <property type="evidence" value="ECO:0007669"/>
    <property type="project" value="TreeGrafter"/>
</dbReference>
<evidence type="ECO:0000256" key="8">
    <source>
        <dbReference type="ARBA" id="ARBA00023136"/>
    </source>
</evidence>
<comment type="similarity">
    <text evidence="2 9">Belongs to the GSP F family.</text>
</comment>
<evidence type="ECO:0000256" key="2">
    <source>
        <dbReference type="ARBA" id="ARBA00005745"/>
    </source>
</evidence>
<keyword evidence="8 10" id="KW-0472">Membrane</keyword>
<sequence>MPLFVWKGRTATGAAASGEIAASSQADVVAALRQKKIIPTSIKIKEEKKGMGLFGARVSRRALAVFTRQFATMLNAGLPLLSCLEILAKQTESPALRRVLGEVRTDVEGGLSLADALRRQPKVFDNLYVNMVESGETGGALDVILVRLANYLEKAAALIRKIRGAMIYPVIILTVAIGAIAILLIFVIPVFARMFEGVGADLPAMTQLVVGLSNWLKVWAIPLVIILIALFTILRRWHKTESGAKSIDPILLKLPVFGGLLRKQSIARLSRTLSTLLSSGVPIIDALEITAKSSGNWVIEDAILKARSSIKGGENIADPLTKTTVFPPMVTQMIAIGEASGGLDEMLSKVADFYDAEVDQAVENLTAALEPVIMVVLGGVVGFIVISMYLPIFQLASTITE</sequence>
<dbReference type="Pfam" id="PF00482">
    <property type="entry name" value="T2SSF"/>
    <property type="match status" value="2"/>
</dbReference>
<dbReference type="EMBL" id="LJUJ01000007">
    <property type="protein sequence ID" value="KPK63981.1"/>
    <property type="molecule type" value="Genomic_DNA"/>
</dbReference>
<accession>A0A0S8FWD4</accession>
<dbReference type="InterPro" id="IPR042094">
    <property type="entry name" value="T2SS_GspF_sf"/>
</dbReference>
<keyword evidence="3 9" id="KW-0813">Transport</keyword>
<dbReference type="PRINTS" id="PR00812">
    <property type="entry name" value="BCTERIALGSPF"/>
</dbReference>
<comment type="subcellular location">
    <subcellularLocation>
        <location evidence="1">Cell inner membrane</location>
        <topology evidence="1">Multi-pass membrane protein</topology>
    </subcellularLocation>
    <subcellularLocation>
        <location evidence="9">Cell membrane</location>
        <topology evidence="9">Multi-pass membrane protein</topology>
    </subcellularLocation>
</comment>
<dbReference type="InterPro" id="IPR018076">
    <property type="entry name" value="T2SS_GspF_dom"/>
</dbReference>
<evidence type="ECO:0000256" key="3">
    <source>
        <dbReference type="ARBA" id="ARBA00022448"/>
    </source>
</evidence>
<dbReference type="InterPro" id="IPR003004">
    <property type="entry name" value="GspF/PilC"/>
</dbReference>
<keyword evidence="7 10" id="KW-1133">Transmembrane helix</keyword>